<evidence type="ECO:0000256" key="2">
    <source>
        <dbReference type="ARBA" id="ARBA00023015"/>
    </source>
</evidence>
<dbReference type="AlphaFoldDB" id="A0A2Z3GXF4"/>
<feature type="region of interest" description="Disordered" evidence="5">
    <location>
        <begin position="1"/>
        <end position="23"/>
    </location>
</feature>
<dbReference type="InterPro" id="IPR014284">
    <property type="entry name" value="RNA_pol_sigma-70_dom"/>
</dbReference>
<protein>
    <submittedName>
        <fullName evidence="8">RNA polymerase factor sigma-70</fullName>
    </submittedName>
</protein>
<dbReference type="KEGG" id="gog:C1280_00295"/>
<evidence type="ECO:0000256" key="5">
    <source>
        <dbReference type="SAM" id="MobiDB-lite"/>
    </source>
</evidence>
<feature type="compositionally biased region" description="Low complexity" evidence="5">
    <location>
        <begin position="1"/>
        <end position="18"/>
    </location>
</feature>
<dbReference type="InterPro" id="IPR036388">
    <property type="entry name" value="WH-like_DNA-bd_sf"/>
</dbReference>
<evidence type="ECO:0000259" key="6">
    <source>
        <dbReference type="Pfam" id="PF04542"/>
    </source>
</evidence>
<organism evidence="8 9">
    <name type="scientific">Gemmata obscuriglobus</name>
    <dbReference type="NCBI Taxonomy" id="114"/>
    <lineage>
        <taxon>Bacteria</taxon>
        <taxon>Pseudomonadati</taxon>
        <taxon>Planctomycetota</taxon>
        <taxon>Planctomycetia</taxon>
        <taxon>Gemmatales</taxon>
        <taxon>Gemmataceae</taxon>
        <taxon>Gemmata</taxon>
    </lineage>
</organism>
<keyword evidence="9" id="KW-1185">Reference proteome</keyword>
<keyword evidence="4" id="KW-0804">Transcription</keyword>
<proteinExistence type="inferred from homology"/>
<evidence type="ECO:0000256" key="1">
    <source>
        <dbReference type="ARBA" id="ARBA00010641"/>
    </source>
</evidence>
<dbReference type="GO" id="GO:0016987">
    <property type="term" value="F:sigma factor activity"/>
    <property type="evidence" value="ECO:0007669"/>
    <property type="project" value="UniProtKB-KW"/>
</dbReference>
<evidence type="ECO:0000256" key="4">
    <source>
        <dbReference type="ARBA" id="ARBA00023163"/>
    </source>
</evidence>
<dbReference type="OrthoDB" id="6383365at2"/>
<evidence type="ECO:0000256" key="3">
    <source>
        <dbReference type="ARBA" id="ARBA00023082"/>
    </source>
</evidence>
<dbReference type="InterPro" id="IPR013324">
    <property type="entry name" value="RNA_pol_sigma_r3/r4-like"/>
</dbReference>
<reference evidence="8 9" key="1">
    <citation type="submission" date="2018-01" db="EMBL/GenBank/DDBJ databases">
        <title>G. obscuriglobus.</title>
        <authorList>
            <person name="Franke J."/>
            <person name="Blomberg W."/>
            <person name="Selmecki A."/>
        </authorList>
    </citation>
    <scope>NUCLEOTIDE SEQUENCE [LARGE SCALE GENOMIC DNA]</scope>
    <source>
        <strain evidence="8 9">DSM 5831</strain>
    </source>
</reference>
<name>A0A2Z3GXF4_9BACT</name>
<dbReference type="PANTHER" id="PTHR43133:SF51">
    <property type="entry name" value="RNA POLYMERASE SIGMA FACTOR"/>
    <property type="match status" value="1"/>
</dbReference>
<dbReference type="SUPFAM" id="SSF88659">
    <property type="entry name" value="Sigma3 and sigma4 domains of RNA polymerase sigma factors"/>
    <property type="match status" value="1"/>
</dbReference>
<feature type="domain" description="RNA polymerase sigma-70 region 2" evidence="6">
    <location>
        <begin position="33"/>
        <end position="100"/>
    </location>
</feature>
<dbReference type="InterPro" id="IPR014331">
    <property type="entry name" value="RNA_pol_sigma70_ECF_RHOBA"/>
</dbReference>
<gene>
    <name evidence="8" type="ORF">C1280_00295</name>
</gene>
<dbReference type="InterPro" id="IPR013249">
    <property type="entry name" value="RNA_pol_sigma70_r4_t2"/>
</dbReference>
<keyword evidence="3" id="KW-0731">Sigma factor</keyword>
<dbReference type="Gene3D" id="1.10.10.10">
    <property type="entry name" value="Winged helix-like DNA-binding domain superfamily/Winged helix DNA-binding domain"/>
    <property type="match status" value="1"/>
</dbReference>
<evidence type="ECO:0000313" key="8">
    <source>
        <dbReference type="EMBL" id="AWM35615.1"/>
    </source>
</evidence>
<dbReference type="PANTHER" id="PTHR43133">
    <property type="entry name" value="RNA POLYMERASE ECF-TYPE SIGMA FACTO"/>
    <property type="match status" value="1"/>
</dbReference>
<accession>A0A2Z3GXF4</accession>
<dbReference type="NCBIfam" id="TIGR02937">
    <property type="entry name" value="sigma70-ECF"/>
    <property type="match status" value="1"/>
</dbReference>
<evidence type="ECO:0000259" key="7">
    <source>
        <dbReference type="Pfam" id="PF08281"/>
    </source>
</evidence>
<dbReference type="InterPro" id="IPR039425">
    <property type="entry name" value="RNA_pol_sigma-70-like"/>
</dbReference>
<dbReference type="SUPFAM" id="SSF88946">
    <property type="entry name" value="Sigma2 domain of RNA polymerase sigma factors"/>
    <property type="match status" value="1"/>
</dbReference>
<comment type="similarity">
    <text evidence="1">Belongs to the sigma-70 factor family. ECF subfamily.</text>
</comment>
<dbReference type="NCBIfam" id="TIGR02989">
    <property type="entry name" value="Sig-70_gvs1"/>
    <property type="match status" value="1"/>
</dbReference>
<dbReference type="Pfam" id="PF08281">
    <property type="entry name" value="Sigma70_r4_2"/>
    <property type="match status" value="1"/>
</dbReference>
<dbReference type="Proteomes" id="UP000245802">
    <property type="component" value="Chromosome"/>
</dbReference>
<dbReference type="Gene3D" id="1.10.1740.10">
    <property type="match status" value="1"/>
</dbReference>
<dbReference type="Pfam" id="PF04542">
    <property type="entry name" value="Sigma70_r2"/>
    <property type="match status" value="1"/>
</dbReference>
<dbReference type="RefSeq" id="WP_010036261.1">
    <property type="nucleotide sequence ID" value="NZ_CP025958.1"/>
</dbReference>
<feature type="domain" description="RNA polymerase sigma factor 70 region 4 type 2" evidence="7">
    <location>
        <begin position="131"/>
        <end position="183"/>
    </location>
</feature>
<keyword evidence="2" id="KW-0805">Transcription regulation</keyword>
<sequence>MTVNADAGPDAPAAPSDGTPRPAQDKHKLFLRLFLQNERRLYAYVLTLLPHRADADDVLQETSLTMWDKFDADAPPTEFIAWARKVAYHKVLDFHKKSTRAQARLSAIFVKRLAETAAAQADELQLEERRAALTRCVEKLPQPDRDLLAHRFADGATTQSASEQLGRSLDAVYKALAKVRENLFRCVQNSLVQEGQA</sequence>
<dbReference type="EMBL" id="CP025958">
    <property type="protein sequence ID" value="AWM35615.1"/>
    <property type="molecule type" value="Genomic_DNA"/>
</dbReference>
<dbReference type="InterPro" id="IPR007627">
    <property type="entry name" value="RNA_pol_sigma70_r2"/>
</dbReference>
<dbReference type="InterPro" id="IPR013325">
    <property type="entry name" value="RNA_pol_sigma_r2"/>
</dbReference>
<evidence type="ECO:0000313" key="9">
    <source>
        <dbReference type="Proteomes" id="UP000245802"/>
    </source>
</evidence>
<dbReference type="GO" id="GO:0003677">
    <property type="term" value="F:DNA binding"/>
    <property type="evidence" value="ECO:0007669"/>
    <property type="project" value="InterPro"/>
</dbReference>
<dbReference type="GO" id="GO:0006352">
    <property type="term" value="P:DNA-templated transcription initiation"/>
    <property type="evidence" value="ECO:0007669"/>
    <property type="project" value="InterPro"/>
</dbReference>